<protein>
    <submittedName>
        <fullName evidence="1">Uncharacterized protein</fullName>
    </submittedName>
</protein>
<keyword evidence="2" id="KW-1185">Reference proteome</keyword>
<dbReference type="Proteomes" id="UP001055879">
    <property type="component" value="Linkage Group LG01"/>
</dbReference>
<reference evidence="1 2" key="2">
    <citation type="journal article" date="2022" name="Mol. Ecol. Resour.">
        <title>The genomes of chicory, endive, great burdock and yacon provide insights into Asteraceae paleo-polyploidization history and plant inulin production.</title>
        <authorList>
            <person name="Fan W."/>
            <person name="Wang S."/>
            <person name="Wang H."/>
            <person name="Wang A."/>
            <person name="Jiang F."/>
            <person name="Liu H."/>
            <person name="Zhao H."/>
            <person name="Xu D."/>
            <person name="Zhang Y."/>
        </authorList>
    </citation>
    <scope>NUCLEOTIDE SEQUENCE [LARGE SCALE GENOMIC DNA]</scope>
    <source>
        <strain evidence="2">cv. Niubang</strain>
    </source>
</reference>
<organism evidence="1 2">
    <name type="scientific">Arctium lappa</name>
    <name type="common">Greater burdock</name>
    <name type="synonym">Lappa major</name>
    <dbReference type="NCBI Taxonomy" id="4217"/>
    <lineage>
        <taxon>Eukaryota</taxon>
        <taxon>Viridiplantae</taxon>
        <taxon>Streptophyta</taxon>
        <taxon>Embryophyta</taxon>
        <taxon>Tracheophyta</taxon>
        <taxon>Spermatophyta</taxon>
        <taxon>Magnoliopsida</taxon>
        <taxon>eudicotyledons</taxon>
        <taxon>Gunneridae</taxon>
        <taxon>Pentapetalae</taxon>
        <taxon>asterids</taxon>
        <taxon>campanulids</taxon>
        <taxon>Asterales</taxon>
        <taxon>Asteraceae</taxon>
        <taxon>Carduoideae</taxon>
        <taxon>Cardueae</taxon>
        <taxon>Arctiinae</taxon>
        <taxon>Arctium</taxon>
    </lineage>
</organism>
<proteinExistence type="predicted"/>
<accession>A0ACB9FEZ7</accession>
<gene>
    <name evidence="1" type="ORF">L6452_01012</name>
</gene>
<reference evidence="2" key="1">
    <citation type="journal article" date="2022" name="Mol. Ecol. Resour.">
        <title>The genomes of chicory, endive, great burdock and yacon provide insights into Asteraceae palaeo-polyploidization history and plant inulin production.</title>
        <authorList>
            <person name="Fan W."/>
            <person name="Wang S."/>
            <person name="Wang H."/>
            <person name="Wang A."/>
            <person name="Jiang F."/>
            <person name="Liu H."/>
            <person name="Zhao H."/>
            <person name="Xu D."/>
            <person name="Zhang Y."/>
        </authorList>
    </citation>
    <scope>NUCLEOTIDE SEQUENCE [LARGE SCALE GENOMIC DNA]</scope>
    <source>
        <strain evidence="2">cv. Niubang</strain>
    </source>
</reference>
<sequence length="208" mass="22683">MKLSRNFHLFLFLFSLVITVSVSQTTITKATNVTKPGCKRQCGNVTIPYPFGIGPGCFTSDWFEITCNTTFNPHMPFIDGLEILDISDSTFRIRNKVASKCYDQHGNITENNPVFTNLVPFPDLEEILKHEGWNVGMDHGTMMLINMHSSWTTSEMNVGTVTSATAAISGWHRSTAATGMSVSALLHVGSKSIVVFVIVGCGGAVCIS</sequence>
<dbReference type="EMBL" id="CM042047">
    <property type="protein sequence ID" value="KAI3769898.1"/>
    <property type="molecule type" value="Genomic_DNA"/>
</dbReference>
<evidence type="ECO:0000313" key="1">
    <source>
        <dbReference type="EMBL" id="KAI3769898.1"/>
    </source>
</evidence>
<name>A0ACB9FEZ7_ARCLA</name>
<evidence type="ECO:0000313" key="2">
    <source>
        <dbReference type="Proteomes" id="UP001055879"/>
    </source>
</evidence>
<comment type="caution">
    <text evidence="1">The sequence shown here is derived from an EMBL/GenBank/DDBJ whole genome shotgun (WGS) entry which is preliminary data.</text>
</comment>